<reference evidence="2" key="1">
    <citation type="journal article" date="2022" name="Mol. Ecol. Resour.">
        <title>The genomes of chicory, endive, great burdock and yacon provide insights into Asteraceae palaeo-polyploidization history and plant inulin production.</title>
        <authorList>
            <person name="Fan W."/>
            <person name="Wang S."/>
            <person name="Wang H."/>
            <person name="Wang A."/>
            <person name="Jiang F."/>
            <person name="Liu H."/>
            <person name="Zhao H."/>
            <person name="Xu D."/>
            <person name="Zhang Y."/>
        </authorList>
    </citation>
    <scope>NUCLEOTIDE SEQUENCE [LARGE SCALE GENOMIC DNA]</scope>
    <source>
        <strain evidence="2">cv. Punajuju</strain>
    </source>
</reference>
<reference evidence="1 2" key="2">
    <citation type="journal article" date="2022" name="Mol. Ecol. Resour.">
        <title>The genomes of chicory, endive, great burdock and yacon provide insights into Asteraceae paleo-polyploidization history and plant inulin production.</title>
        <authorList>
            <person name="Fan W."/>
            <person name="Wang S."/>
            <person name="Wang H."/>
            <person name="Wang A."/>
            <person name="Jiang F."/>
            <person name="Liu H."/>
            <person name="Zhao H."/>
            <person name="Xu D."/>
            <person name="Zhang Y."/>
        </authorList>
    </citation>
    <scope>NUCLEOTIDE SEQUENCE [LARGE SCALE GENOMIC DNA]</scope>
    <source>
        <strain evidence="2">cv. Punajuju</strain>
        <tissue evidence="1">Leaves</tissue>
    </source>
</reference>
<comment type="caution">
    <text evidence="1">The sequence shown here is derived from an EMBL/GenBank/DDBJ whole genome shotgun (WGS) entry which is preliminary data.</text>
</comment>
<accession>A0ACB9F179</accession>
<sequence length="257" mass="29418">MFLLSVATSVIEKPSELVLASMALLSLVGRVLFVSFFVLSAVKEFNEFGVDGGSAAKALRPKFNMFSKHFTTFTGFELPIFEIKFLVVGAISLKALGSFLFIFDSTIGATLLILHQLIATPILYDFYNYGIEKKKFLLLLIKFTQNLSLLGGLLFFIGMKNSVPKRSSMLNHEVKTTQSEENVNLRDVYIEHLKDELKQARVESEILFERLNHTQARLNDTQEELAQSYQEIKRLKRELSRYPHAEGSRWTGRWFNY</sequence>
<evidence type="ECO:0000313" key="2">
    <source>
        <dbReference type="Proteomes" id="UP001055811"/>
    </source>
</evidence>
<evidence type="ECO:0000313" key="1">
    <source>
        <dbReference type="EMBL" id="KAI3765083.1"/>
    </source>
</evidence>
<name>A0ACB9F179_CICIN</name>
<proteinExistence type="predicted"/>
<dbReference type="EMBL" id="CM042011">
    <property type="protein sequence ID" value="KAI3765083.1"/>
    <property type="molecule type" value="Genomic_DNA"/>
</dbReference>
<dbReference type="Proteomes" id="UP001055811">
    <property type="component" value="Linkage Group LG03"/>
</dbReference>
<gene>
    <name evidence="1" type="ORF">L2E82_15107</name>
</gene>
<keyword evidence="2" id="KW-1185">Reference proteome</keyword>
<organism evidence="1 2">
    <name type="scientific">Cichorium intybus</name>
    <name type="common">Chicory</name>
    <dbReference type="NCBI Taxonomy" id="13427"/>
    <lineage>
        <taxon>Eukaryota</taxon>
        <taxon>Viridiplantae</taxon>
        <taxon>Streptophyta</taxon>
        <taxon>Embryophyta</taxon>
        <taxon>Tracheophyta</taxon>
        <taxon>Spermatophyta</taxon>
        <taxon>Magnoliopsida</taxon>
        <taxon>eudicotyledons</taxon>
        <taxon>Gunneridae</taxon>
        <taxon>Pentapetalae</taxon>
        <taxon>asterids</taxon>
        <taxon>campanulids</taxon>
        <taxon>Asterales</taxon>
        <taxon>Asteraceae</taxon>
        <taxon>Cichorioideae</taxon>
        <taxon>Cichorieae</taxon>
        <taxon>Cichoriinae</taxon>
        <taxon>Cichorium</taxon>
    </lineage>
</organism>
<protein>
    <submittedName>
        <fullName evidence="1">Uncharacterized protein</fullName>
    </submittedName>
</protein>